<evidence type="ECO:0000313" key="8">
    <source>
        <dbReference type="EMBL" id="AJA06420.1"/>
    </source>
</evidence>
<keyword evidence="3 6" id="KW-0812">Transmembrane</keyword>
<reference evidence="8 9" key="1">
    <citation type="journal article" date="2015" name="Proc. Natl. Acad. Sci. U.S.A.">
        <title>Cultivation of a human-associated TM7 phylotype reveals a reduced genome and epibiotic parasitic lifestyle.</title>
        <authorList>
            <person name="He X."/>
            <person name="McLean J.S."/>
            <person name="Edlund A."/>
            <person name="Yooseph S."/>
            <person name="Hall A.P."/>
            <person name="Liu S.Y."/>
            <person name="Dorrestein P.C."/>
            <person name="Esquenazi E."/>
            <person name="Hunter R.C."/>
            <person name="Cheng G."/>
            <person name="Nelson K.E."/>
            <person name="Lux R."/>
            <person name="Shi W."/>
        </authorList>
    </citation>
    <scope>NUCLEOTIDE SEQUENCE [LARGE SCALE GENOMIC DNA]</scope>
    <source>
        <strain evidence="8 9">TM7x</strain>
    </source>
</reference>
<keyword evidence="9" id="KW-1185">Reference proteome</keyword>
<feature type="transmembrane region" description="Helical" evidence="6">
    <location>
        <begin position="305"/>
        <end position="326"/>
    </location>
</feature>
<dbReference type="Pfam" id="PF12698">
    <property type="entry name" value="ABC2_membrane_3"/>
    <property type="match status" value="1"/>
</dbReference>
<feature type="domain" description="ABC-2 type transporter transmembrane" evidence="7">
    <location>
        <begin position="24"/>
        <end position="382"/>
    </location>
</feature>
<evidence type="ECO:0000256" key="5">
    <source>
        <dbReference type="ARBA" id="ARBA00023136"/>
    </source>
</evidence>
<evidence type="ECO:0000256" key="6">
    <source>
        <dbReference type="SAM" id="Phobius"/>
    </source>
</evidence>
<protein>
    <submittedName>
        <fullName evidence="8">Sodium transporter</fullName>
    </submittedName>
</protein>
<comment type="subcellular location">
    <subcellularLocation>
        <location evidence="1">Cell membrane</location>
        <topology evidence="1">Multi-pass membrane protein</topology>
    </subcellularLocation>
</comment>
<organism evidence="8 9">
    <name type="scientific">Candidatus Nanosynbacter lyticus</name>
    <dbReference type="NCBI Taxonomy" id="2093824"/>
    <lineage>
        <taxon>Bacteria</taxon>
        <taxon>Candidatus Saccharimonadota</taxon>
        <taxon>Candidatus Saccharimonadia</taxon>
        <taxon>Candidatus Nanosynbacterales</taxon>
        <taxon>Candidatus Nanosynbacteraceae</taxon>
        <taxon>Candidatus Nanosynbacter</taxon>
    </lineage>
</organism>
<accession>A0A6S4GQU2</accession>
<evidence type="ECO:0000256" key="3">
    <source>
        <dbReference type="ARBA" id="ARBA00022692"/>
    </source>
</evidence>
<keyword evidence="4 6" id="KW-1133">Transmembrane helix</keyword>
<dbReference type="PANTHER" id="PTHR30294:SF29">
    <property type="entry name" value="MULTIDRUG ABC TRANSPORTER PERMEASE YBHS-RELATED"/>
    <property type="match status" value="1"/>
</dbReference>
<evidence type="ECO:0000313" key="9">
    <source>
        <dbReference type="Proteomes" id="UP000030902"/>
    </source>
</evidence>
<dbReference type="PANTHER" id="PTHR30294">
    <property type="entry name" value="MEMBRANE COMPONENT OF ABC TRANSPORTER YHHJ-RELATED"/>
    <property type="match status" value="1"/>
</dbReference>
<dbReference type="GO" id="GO:0140359">
    <property type="term" value="F:ABC-type transporter activity"/>
    <property type="evidence" value="ECO:0007669"/>
    <property type="project" value="InterPro"/>
</dbReference>
<evidence type="ECO:0000259" key="7">
    <source>
        <dbReference type="Pfam" id="PF12698"/>
    </source>
</evidence>
<proteinExistence type="predicted"/>
<dbReference type="Proteomes" id="UP000030902">
    <property type="component" value="Chromosome"/>
</dbReference>
<name>A0A6S4GQU2_9BACT</name>
<gene>
    <name evidence="8" type="ORF">TM7x_01545</name>
</gene>
<feature type="transmembrane region" description="Helical" evidence="6">
    <location>
        <begin position="228"/>
        <end position="253"/>
    </location>
</feature>
<dbReference type="KEGG" id="sox:TM7x_01545"/>
<feature type="transmembrane region" description="Helical" evidence="6">
    <location>
        <begin position="274"/>
        <end position="299"/>
    </location>
</feature>
<dbReference type="AlphaFoldDB" id="A0A6S4GQU2"/>
<feature type="transmembrane region" description="Helical" evidence="6">
    <location>
        <begin position="24"/>
        <end position="44"/>
    </location>
</feature>
<feature type="transmembrane region" description="Helical" evidence="6">
    <location>
        <begin position="177"/>
        <end position="195"/>
    </location>
</feature>
<evidence type="ECO:0000256" key="2">
    <source>
        <dbReference type="ARBA" id="ARBA00022475"/>
    </source>
</evidence>
<evidence type="ECO:0000256" key="4">
    <source>
        <dbReference type="ARBA" id="ARBA00022989"/>
    </source>
</evidence>
<feature type="transmembrane region" description="Helical" evidence="6">
    <location>
        <begin position="363"/>
        <end position="382"/>
    </location>
</feature>
<sequence length="410" mass="45355">MSRMHNLGTVFKFETIRALKKPTFWLMALGFPLMIAVLYGIMFWSQSTTIQASKELDKQEFSLEITDDSKLISSELLAAVKAKPAQSKESGINDVKNNKVDAYIYFPKDISQQKVEVYGKDVGLFQNGKYGAVAQSLLSKSVTNNISPAEVTILQNKVQLSSTTYLDGKEHGGINEMIAPGLFLVILFMLISFFGNQMLTSTTEEKENRTVEMLLTTVKTDTLITGKILSLMVLALIQISIVVLPVVAGYLAFGSKLQLPNMDLSVLVFDPVRISLAIVIFSASFMLFTGMLVTLGAMMPTAKEASQWFGLVMMLFVGPLYGITVFVSFPDSFFVKFLSLFPFTAPIPLLLRNAVGNLPVWEALLGATILVVTAVFVMWLSVRVFRYGAMSYDNKLSLSTLRMKRKAGKV</sequence>
<dbReference type="GO" id="GO:0005886">
    <property type="term" value="C:plasma membrane"/>
    <property type="evidence" value="ECO:0007669"/>
    <property type="project" value="UniProtKB-SubCell"/>
</dbReference>
<keyword evidence="5 6" id="KW-0472">Membrane</keyword>
<dbReference type="InterPro" id="IPR013525">
    <property type="entry name" value="ABC2_TM"/>
</dbReference>
<keyword evidence="2" id="KW-1003">Cell membrane</keyword>
<dbReference type="InterPro" id="IPR051449">
    <property type="entry name" value="ABC-2_transporter_component"/>
</dbReference>
<dbReference type="EMBL" id="CP007496">
    <property type="protein sequence ID" value="AJA06420.1"/>
    <property type="molecule type" value="Genomic_DNA"/>
</dbReference>
<dbReference type="RefSeq" id="WP_039327255.1">
    <property type="nucleotide sequence ID" value="NZ_CP007496.1"/>
</dbReference>
<evidence type="ECO:0000256" key="1">
    <source>
        <dbReference type="ARBA" id="ARBA00004651"/>
    </source>
</evidence>